<reference evidence="2" key="1">
    <citation type="submission" date="2009-08" db="EMBL/GenBank/DDBJ databases">
        <title>The complete genome of Chitinophaga pinensis DSM 2588.</title>
        <authorList>
            <consortium name="US DOE Joint Genome Institute (JGI-PGF)"/>
            <person name="Lucas S."/>
            <person name="Copeland A."/>
            <person name="Lapidus A."/>
            <person name="Glavina del Rio T."/>
            <person name="Dalin E."/>
            <person name="Tice H."/>
            <person name="Bruce D."/>
            <person name="Goodwin L."/>
            <person name="Pitluck S."/>
            <person name="Kyrpides N."/>
            <person name="Mavromatis K."/>
            <person name="Ivanova N."/>
            <person name="Mikhailova N."/>
            <person name="Sims D."/>
            <person name="Meinche L."/>
            <person name="Brettin T."/>
            <person name="Detter J.C."/>
            <person name="Han C."/>
            <person name="Larimer F."/>
            <person name="Land M."/>
            <person name="Hauser L."/>
            <person name="Markowitz V."/>
            <person name="Cheng J.-F."/>
            <person name="Hugenholtz P."/>
            <person name="Woyke T."/>
            <person name="Wu D."/>
            <person name="Spring S."/>
            <person name="Klenk H.-P."/>
            <person name="Eisen J.A."/>
        </authorList>
    </citation>
    <scope>NUCLEOTIDE SEQUENCE [LARGE SCALE GENOMIC DNA]</scope>
    <source>
        <strain evidence="2">ATCC 43595 / DSM 2588 / LMG 13176 / NBRC 15968 / NCIMB 11800 / UQM 2034</strain>
    </source>
</reference>
<name>A0A979G175_CHIPD</name>
<dbReference type="KEGG" id="cpi:Cpin_1386"/>
<accession>A0A979G175</accession>
<evidence type="ECO:0000313" key="2">
    <source>
        <dbReference type="Proteomes" id="UP000002215"/>
    </source>
</evidence>
<reference evidence="1 2" key="2">
    <citation type="journal article" date="2010" name="Stand. Genomic Sci.">
        <title>Complete genome sequence of Chitinophaga pinensis type strain (UQM 2034).</title>
        <authorList>
            <person name="Glavina Del Rio T."/>
            <person name="Abt B."/>
            <person name="Spring S."/>
            <person name="Lapidus A."/>
            <person name="Nolan M."/>
            <person name="Tice H."/>
            <person name="Copeland A."/>
            <person name="Cheng J.F."/>
            <person name="Chen F."/>
            <person name="Bruce D."/>
            <person name="Goodwin L."/>
            <person name="Pitluck S."/>
            <person name="Ivanova N."/>
            <person name="Mavromatis K."/>
            <person name="Mikhailova N."/>
            <person name="Pati A."/>
            <person name="Chen A."/>
            <person name="Palaniappan K."/>
            <person name="Land M."/>
            <person name="Hauser L."/>
            <person name="Chang Y.J."/>
            <person name="Jeffries C.D."/>
            <person name="Chain P."/>
            <person name="Saunders E."/>
            <person name="Detter J.C."/>
            <person name="Brettin T."/>
            <person name="Rohde M."/>
            <person name="Goker M."/>
            <person name="Bristow J."/>
            <person name="Eisen J.A."/>
            <person name="Markowitz V."/>
            <person name="Hugenholtz P."/>
            <person name="Kyrpides N.C."/>
            <person name="Klenk H.P."/>
            <person name="Lucas S."/>
        </authorList>
    </citation>
    <scope>NUCLEOTIDE SEQUENCE [LARGE SCALE GENOMIC DNA]</scope>
    <source>
        <strain evidence="2">ATCC 43595 / DSM 2588 / LMG 13176 / NBRC 15968 / NCIMB 11800 / UQM 2034</strain>
    </source>
</reference>
<evidence type="ECO:0000313" key="1">
    <source>
        <dbReference type="EMBL" id="ACU58883.1"/>
    </source>
</evidence>
<organism evidence="1 2">
    <name type="scientific">Chitinophaga pinensis (strain ATCC 43595 / DSM 2588 / LMG 13176 / NBRC 15968 / NCIMB 11800 / UQM 2034)</name>
    <dbReference type="NCBI Taxonomy" id="485918"/>
    <lineage>
        <taxon>Bacteria</taxon>
        <taxon>Pseudomonadati</taxon>
        <taxon>Bacteroidota</taxon>
        <taxon>Chitinophagia</taxon>
        <taxon>Chitinophagales</taxon>
        <taxon>Chitinophagaceae</taxon>
        <taxon>Chitinophaga</taxon>
    </lineage>
</organism>
<dbReference type="EMBL" id="CP001699">
    <property type="protein sequence ID" value="ACU58883.1"/>
    <property type="molecule type" value="Genomic_DNA"/>
</dbReference>
<dbReference type="AlphaFoldDB" id="A0A979G175"/>
<dbReference type="OrthoDB" id="666398at2"/>
<gene>
    <name evidence="1" type="ordered locus">Cpin_1386</name>
</gene>
<dbReference type="Proteomes" id="UP000002215">
    <property type="component" value="Chromosome"/>
</dbReference>
<dbReference type="PROSITE" id="PS51257">
    <property type="entry name" value="PROKAR_LIPOPROTEIN"/>
    <property type="match status" value="1"/>
</dbReference>
<proteinExistence type="predicted"/>
<dbReference type="RefSeq" id="WP_012789059.1">
    <property type="nucleotide sequence ID" value="NC_013132.1"/>
</dbReference>
<protein>
    <submittedName>
        <fullName evidence="1">Uncharacterized protein</fullName>
    </submittedName>
</protein>
<sequence length="171" mass="18917">MKLNVYPVILVLIASLLISCKKDMEFGDDYSKSEKAWNGFKAYSGNSYRYMVATASWAGTASETIMTVKDGHVIARSYVQKERIPGSPDFVTRTQWEEDAASLGSHTAGAGLFTLDDIYSSAKNDWLKKRDNAKTYFEANNHGMISSCGYVEDGCADDCFRGISIGFIETL</sequence>